<dbReference type="RefSeq" id="WP_209767016.1">
    <property type="nucleotide sequence ID" value="NZ_JAGINP010000009.1"/>
</dbReference>
<organism evidence="1 2">
    <name type="scientific">Azospirillum rugosum</name>
    <dbReference type="NCBI Taxonomy" id="416170"/>
    <lineage>
        <taxon>Bacteria</taxon>
        <taxon>Pseudomonadati</taxon>
        <taxon>Pseudomonadota</taxon>
        <taxon>Alphaproteobacteria</taxon>
        <taxon>Rhodospirillales</taxon>
        <taxon>Azospirillaceae</taxon>
        <taxon>Azospirillum</taxon>
    </lineage>
</organism>
<dbReference type="GO" id="GO:0016787">
    <property type="term" value="F:hydrolase activity"/>
    <property type="evidence" value="ECO:0007669"/>
    <property type="project" value="UniProtKB-KW"/>
</dbReference>
<evidence type="ECO:0000313" key="2">
    <source>
        <dbReference type="Proteomes" id="UP000781958"/>
    </source>
</evidence>
<dbReference type="Proteomes" id="UP000781958">
    <property type="component" value="Unassembled WGS sequence"/>
</dbReference>
<evidence type="ECO:0000313" key="1">
    <source>
        <dbReference type="EMBL" id="MBP2293168.1"/>
    </source>
</evidence>
<proteinExistence type="predicted"/>
<reference evidence="1 2" key="1">
    <citation type="submission" date="2021-03" db="EMBL/GenBank/DDBJ databases">
        <title>Genomic Encyclopedia of Type Strains, Phase III (KMG-III): the genomes of soil and plant-associated and newly described type strains.</title>
        <authorList>
            <person name="Whitman W."/>
        </authorList>
    </citation>
    <scope>NUCLEOTIDE SEQUENCE [LARGE SCALE GENOMIC DNA]</scope>
    <source>
        <strain evidence="1 2">IMMIB AFH-6</strain>
    </source>
</reference>
<sequence length="111" mass="12244">MIFDRWSVVVVPFPFTDHSTSKRRPALVLSSADFQRTHGHIVCGMITSAAQSDWHSDVMLEAYGDAGLKKPCKFRCKLFTLQDNLVLYGLGTLAPVDQAAVTLAVTDLLPH</sequence>
<dbReference type="InterPro" id="IPR003477">
    <property type="entry name" value="PemK-like"/>
</dbReference>
<keyword evidence="2" id="KW-1185">Reference proteome</keyword>
<gene>
    <name evidence="1" type="ORF">J2851_002950</name>
</gene>
<dbReference type="SUPFAM" id="SSF50118">
    <property type="entry name" value="Cell growth inhibitor/plasmid maintenance toxic component"/>
    <property type="match status" value="1"/>
</dbReference>
<comment type="caution">
    <text evidence="1">The sequence shown here is derived from an EMBL/GenBank/DDBJ whole genome shotgun (WGS) entry which is preliminary data.</text>
</comment>
<dbReference type="InterPro" id="IPR011067">
    <property type="entry name" value="Plasmid_toxin/cell-grow_inhib"/>
</dbReference>
<protein>
    <submittedName>
        <fullName evidence="1">mRNA interferase MazF</fullName>
        <ecNumber evidence="1">3.1.-.-</ecNumber>
    </submittedName>
</protein>
<name>A0ABS4SM59_9PROT</name>
<accession>A0ABS4SM59</accession>
<dbReference type="Pfam" id="PF02452">
    <property type="entry name" value="PemK_toxin"/>
    <property type="match status" value="1"/>
</dbReference>
<keyword evidence="1" id="KW-0378">Hydrolase</keyword>
<dbReference type="EMBL" id="JAGINP010000009">
    <property type="protein sequence ID" value="MBP2293168.1"/>
    <property type="molecule type" value="Genomic_DNA"/>
</dbReference>
<dbReference type="EC" id="3.1.-.-" evidence="1"/>
<dbReference type="Gene3D" id="2.30.30.110">
    <property type="match status" value="1"/>
</dbReference>